<feature type="domain" description="Cytochrome C Planctomycete-type" evidence="6">
    <location>
        <begin position="51"/>
        <end position="98"/>
    </location>
</feature>
<dbReference type="Pfam" id="PF07624">
    <property type="entry name" value="PSD2"/>
    <property type="match status" value="1"/>
</dbReference>
<feature type="domain" description="DUF1592" evidence="5">
    <location>
        <begin position="308"/>
        <end position="436"/>
    </location>
</feature>
<evidence type="ECO:0000313" key="9">
    <source>
        <dbReference type="Proteomes" id="UP000316770"/>
    </source>
</evidence>
<dbReference type="Pfam" id="PF07627">
    <property type="entry name" value="PSCyt3"/>
    <property type="match status" value="1"/>
</dbReference>
<dbReference type="InterPro" id="IPR011478">
    <property type="entry name" value="DUF1585"/>
</dbReference>
<feature type="signal peptide" evidence="1">
    <location>
        <begin position="1"/>
        <end position="26"/>
    </location>
</feature>
<evidence type="ECO:0000259" key="7">
    <source>
        <dbReference type="Pfam" id="PF07637"/>
    </source>
</evidence>
<evidence type="ECO:0008006" key="10">
    <source>
        <dbReference type="Google" id="ProtNLM"/>
    </source>
</evidence>
<accession>A0A518IQ82</accession>
<dbReference type="InterPro" id="IPR013036">
    <property type="entry name" value="DUF1587"/>
</dbReference>
<dbReference type="Pfam" id="PF07626">
    <property type="entry name" value="PSD3"/>
    <property type="match status" value="1"/>
</dbReference>
<evidence type="ECO:0000313" key="8">
    <source>
        <dbReference type="EMBL" id="QDV55255.1"/>
    </source>
</evidence>
<dbReference type="InterPro" id="IPR013043">
    <property type="entry name" value="DUF1595"/>
</dbReference>
<reference evidence="8 9" key="1">
    <citation type="submission" date="2019-02" db="EMBL/GenBank/DDBJ databases">
        <title>Deep-cultivation of Planctomycetes and their phenomic and genomic characterization uncovers novel biology.</title>
        <authorList>
            <person name="Wiegand S."/>
            <person name="Jogler M."/>
            <person name="Boedeker C."/>
            <person name="Pinto D."/>
            <person name="Vollmers J."/>
            <person name="Rivas-Marin E."/>
            <person name="Kohn T."/>
            <person name="Peeters S.H."/>
            <person name="Heuer A."/>
            <person name="Rast P."/>
            <person name="Oberbeckmann S."/>
            <person name="Bunk B."/>
            <person name="Jeske O."/>
            <person name="Meyerdierks A."/>
            <person name="Storesund J.E."/>
            <person name="Kallscheuer N."/>
            <person name="Luecker S."/>
            <person name="Lage O.M."/>
            <person name="Pohl T."/>
            <person name="Merkel B.J."/>
            <person name="Hornburger P."/>
            <person name="Mueller R.-W."/>
            <person name="Bruemmer F."/>
            <person name="Labrenz M."/>
            <person name="Spormann A.M."/>
            <person name="Op den Camp H."/>
            <person name="Overmann J."/>
            <person name="Amann R."/>
            <person name="Jetten M.S.M."/>
            <person name="Mascher T."/>
            <person name="Medema M.H."/>
            <person name="Devos D.P."/>
            <person name="Kaster A.-K."/>
            <person name="Ovreas L."/>
            <person name="Rohde M."/>
            <person name="Galperin M.Y."/>
            <person name="Jogler C."/>
        </authorList>
    </citation>
    <scope>NUCLEOTIDE SEQUENCE [LARGE SCALE GENOMIC DNA]</scope>
    <source>
        <strain evidence="8 9">Mal33</strain>
    </source>
</reference>
<dbReference type="Pfam" id="PF07637">
    <property type="entry name" value="PSD5"/>
    <property type="match status" value="1"/>
</dbReference>
<dbReference type="Pfam" id="PF07631">
    <property type="entry name" value="PSD4"/>
    <property type="match status" value="1"/>
</dbReference>
<feature type="chain" id="PRO_5021869118" description="Planctomycete cytochrome C" evidence="1">
    <location>
        <begin position="27"/>
        <end position="647"/>
    </location>
</feature>
<dbReference type="Pfam" id="PF07635">
    <property type="entry name" value="PSCyt1"/>
    <property type="match status" value="1"/>
</dbReference>
<dbReference type="InterPro" id="IPR013042">
    <property type="entry name" value="DUF1592"/>
</dbReference>
<keyword evidence="9" id="KW-1185">Reference proteome</keyword>
<feature type="domain" description="DUF1585" evidence="2">
    <location>
        <begin position="565"/>
        <end position="638"/>
    </location>
</feature>
<evidence type="ECO:0000259" key="2">
    <source>
        <dbReference type="Pfam" id="PF07624"/>
    </source>
</evidence>
<keyword evidence="1" id="KW-0732">Signal</keyword>
<dbReference type="InterPro" id="IPR011429">
    <property type="entry name" value="Cyt_c_Planctomycete-type"/>
</dbReference>
<dbReference type="AlphaFoldDB" id="A0A518IQ82"/>
<dbReference type="InterPro" id="IPR013039">
    <property type="entry name" value="DUF1588"/>
</dbReference>
<organism evidence="8 9">
    <name type="scientific">Rosistilla oblonga</name>
    <dbReference type="NCBI Taxonomy" id="2527990"/>
    <lineage>
        <taxon>Bacteria</taxon>
        <taxon>Pseudomonadati</taxon>
        <taxon>Planctomycetota</taxon>
        <taxon>Planctomycetia</taxon>
        <taxon>Pirellulales</taxon>
        <taxon>Pirellulaceae</taxon>
        <taxon>Rosistilla</taxon>
    </lineage>
</organism>
<evidence type="ECO:0000259" key="6">
    <source>
        <dbReference type="Pfam" id="PF07635"/>
    </source>
</evidence>
<name>A0A518IQ82_9BACT</name>
<feature type="domain" description="DUF1587" evidence="3">
    <location>
        <begin position="142"/>
        <end position="207"/>
    </location>
</feature>
<gene>
    <name evidence="8" type="ORF">Mal33_12250</name>
</gene>
<dbReference type="RefSeq" id="WP_232530030.1">
    <property type="nucleotide sequence ID" value="NZ_CP036318.1"/>
</dbReference>
<evidence type="ECO:0000259" key="3">
    <source>
        <dbReference type="Pfam" id="PF07626"/>
    </source>
</evidence>
<sequence precursor="true">MDRLFAFSGMLAIAVALTFGHSSASAVDAKALEKWKKDFNESVLPIIESRCIECHRGKDADGEFDLAKFPSGEEVAKQMGIWERVGKRVRLKEMPPEGSPQLNDEQKSAFHRWLDSQPKEDLCSQIANEETQAWYRGVVMSRRLTRTEYLNAVRDATGVAVDPRFEIPSDGAGGEGFDTNGDSLFTSPIHVEQYLAVADDVIGRAIADPASTENAPLQLTLPGKTADGTELSAEQAARTTLGRFAWRAWRRPVANEEVDRLMQLFAAVQANGKDYKQSIAEPLKAVLLSPNFMFVVESESAAGGVQRLTPHQLAMRLSLFLWSSIPDEQLLARADAGELDTPEQIIAETRRMLDDPKARYLGENFGLQWININNLLTNIRPDAEVYPEYNRQLAEDLREEAILTIANVFREDRSLLELIDAPYVYANDRIAKHYGLNAADGADWQAIDAGETGRGGVLTLGATLMATSYPRRTSPVLRGRWLLEDILGSRVPPPPPGVPALEAAETEKVVSLRERLEIHRKNPECASCHNRMDPLGFGLENFDALGRWRESENGFTIDAGGKLPSGESFTGPSELKKVVLKRSHDFEKHFVKKLLGFALGRGLNKFDQCVIEDCMKALKEQDHRAAAIIETIVVSYPFQHRYFKAAE</sequence>
<evidence type="ECO:0000259" key="4">
    <source>
        <dbReference type="Pfam" id="PF07627"/>
    </source>
</evidence>
<proteinExistence type="predicted"/>
<feature type="domain" description="DUF1595" evidence="7">
    <location>
        <begin position="237"/>
        <end position="297"/>
    </location>
</feature>
<dbReference type="EMBL" id="CP036318">
    <property type="protein sequence ID" value="QDV55255.1"/>
    <property type="molecule type" value="Genomic_DNA"/>
</dbReference>
<feature type="domain" description="DUF1588" evidence="4">
    <location>
        <begin position="454"/>
        <end position="552"/>
    </location>
</feature>
<evidence type="ECO:0000259" key="5">
    <source>
        <dbReference type="Pfam" id="PF07631"/>
    </source>
</evidence>
<evidence type="ECO:0000256" key="1">
    <source>
        <dbReference type="SAM" id="SignalP"/>
    </source>
</evidence>
<protein>
    <recommendedName>
        <fullName evidence="10">Planctomycete cytochrome C</fullName>
    </recommendedName>
</protein>
<dbReference type="Proteomes" id="UP000316770">
    <property type="component" value="Chromosome"/>
</dbReference>